<dbReference type="InterPro" id="IPR000524">
    <property type="entry name" value="Tscrpt_reg_HTH_GntR"/>
</dbReference>
<feature type="domain" description="GntR C-terminal" evidence="4">
    <location>
        <begin position="86"/>
        <end position="209"/>
    </location>
</feature>
<evidence type="ECO:0000256" key="2">
    <source>
        <dbReference type="ARBA" id="ARBA00023125"/>
    </source>
</evidence>
<accession>A0ABV5LMZ1</accession>
<protein>
    <submittedName>
        <fullName evidence="5">GntR family transcriptional regulator</fullName>
    </submittedName>
</protein>
<dbReference type="Proteomes" id="UP001589748">
    <property type="component" value="Unassembled WGS sequence"/>
</dbReference>
<gene>
    <name evidence="5" type="ORF">ACFFVI_00685</name>
</gene>
<evidence type="ECO:0000313" key="5">
    <source>
        <dbReference type="EMBL" id="MFB9375474.1"/>
    </source>
</evidence>
<dbReference type="InterPro" id="IPR036390">
    <property type="entry name" value="WH_DNA-bd_sf"/>
</dbReference>
<dbReference type="SUPFAM" id="SSF46785">
    <property type="entry name" value="Winged helix' DNA-binding domain"/>
    <property type="match status" value="1"/>
</dbReference>
<evidence type="ECO:0000313" key="6">
    <source>
        <dbReference type="Proteomes" id="UP001589748"/>
    </source>
</evidence>
<dbReference type="Gene3D" id="1.20.120.530">
    <property type="entry name" value="GntR ligand-binding domain-like"/>
    <property type="match status" value="1"/>
</dbReference>
<dbReference type="SUPFAM" id="SSF48008">
    <property type="entry name" value="GntR ligand-binding domain-like"/>
    <property type="match status" value="1"/>
</dbReference>
<dbReference type="RefSeq" id="WP_380136263.1">
    <property type="nucleotide sequence ID" value="NZ_JBHLUI010000006.1"/>
</dbReference>
<dbReference type="PANTHER" id="PTHR43537">
    <property type="entry name" value="TRANSCRIPTIONAL REGULATOR, GNTR FAMILY"/>
    <property type="match status" value="1"/>
</dbReference>
<keyword evidence="6" id="KW-1185">Reference proteome</keyword>
<name>A0ABV5LMZ1_9ACTN</name>
<keyword evidence="3" id="KW-0804">Transcription</keyword>
<dbReference type="SMART" id="SM00895">
    <property type="entry name" value="FCD"/>
    <property type="match status" value="1"/>
</dbReference>
<keyword evidence="1" id="KW-0805">Transcription regulation</keyword>
<organism evidence="5 6">
    <name type="scientific">Kineococcus gynurae</name>
    <dbReference type="NCBI Taxonomy" id="452979"/>
    <lineage>
        <taxon>Bacteria</taxon>
        <taxon>Bacillati</taxon>
        <taxon>Actinomycetota</taxon>
        <taxon>Actinomycetes</taxon>
        <taxon>Kineosporiales</taxon>
        <taxon>Kineosporiaceae</taxon>
        <taxon>Kineococcus</taxon>
    </lineage>
</organism>
<dbReference type="InterPro" id="IPR036388">
    <property type="entry name" value="WH-like_DNA-bd_sf"/>
</dbReference>
<dbReference type="PANTHER" id="PTHR43537:SF5">
    <property type="entry name" value="UXU OPERON TRANSCRIPTIONAL REGULATOR"/>
    <property type="match status" value="1"/>
</dbReference>
<evidence type="ECO:0000259" key="4">
    <source>
        <dbReference type="SMART" id="SM00895"/>
    </source>
</evidence>
<dbReference type="Pfam" id="PF07729">
    <property type="entry name" value="FCD"/>
    <property type="match status" value="1"/>
</dbReference>
<dbReference type="EMBL" id="JBHMDM010000001">
    <property type="protein sequence ID" value="MFB9375474.1"/>
    <property type="molecule type" value="Genomic_DNA"/>
</dbReference>
<dbReference type="InterPro" id="IPR011711">
    <property type="entry name" value="GntR_C"/>
</dbReference>
<comment type="caution">
    <text evidence="5">The sequence shown here is derived from an EMBL/GenBank/DDBJ whole genome shotgun (WGS) entry which is preliminary data.</text>
</comment>
<keyword evidence="2" id="KW-0238">DNA-binding</keyword>
<evidence type="ECO:0000256" key="1">
    <source>
        <dbReference type="ARBA" id="ARBA00023015"/>
    </source>
</evidence>
<reference evidence="5 6" key="1">
    <citation type="submission" date="2024-09" db="EMBL/GenBank/DDBJ databases">
        <authorList>
            <person name="Sun Q."/>
            <person name="Mori K."/>
        </authorList>
    </citation>
    <scope>NUCLEOTIDE SEQUENCE [LARGE SCALE GENOMIC DNA]</scope>
    <source>
        <strain evidence="5 6">TISTR 1856</strain>
    </source>
</reference>
<sequence>MARVPSFELTTSSLTDALSKAVGDRIVSGDIAPGEKVTEARLVGEYRVARPTAKACVERLTVMGLLRRTVHRTAVVPVLEAADIEDLFLSRSTVELAAVRVLAARSSTPSPALAAQLEIEAAVAAEDFDRQVQADVQFHTALVVGTGSERLRRMHEIIIGEVHLTMGLHAAHRTAPGKKIAAEHARVLKALKAGDVERAASVMRDHLDSARDRVLARQPTG</sequence>
<dbReference type="Pfam" id="PF00392">
    <property type="entry name" value="GntR"/>
    <property type="match status" value="1"/>
</dbReference>
<dbReference type="Gene3D" id="1.10.10.10">
    <property type="entry name" value="Winged helix-like DNA-binding domain superfamily/Winged helix DNA-binding domain"/>
    <property type="match status" value="1"/>
</dbReference>
<evidence type="ECO:0000256" key="3">
    <source>
        <dbReference type="ARBA" id="ARBA00023163"/>
    </source>
</evidence>
<proteinExistence type="predicted"/>
<dbReference type="InterPro" id="IPR008920">
    <property type="entry name" value="TF_FadR/GntR_C"/>
</dbReference>